<dbReference type="PANTHER" id="PTHR20861:SF1">
    <property type="entry name" value="HOMOSERINE KINASE"/>
    <property type="match status" value="1"/>
</dbReference>
<dbReference type="GeneID" id="9132222"/>
<keyword evidence="5 11" id="KW-0028">Amino-acid biosynthesis</keyword>
<evidence type="ECO:0000256" key="2">
    <source>
        <dbReference type="ARBA" id="ARBA00007370"/>
    </source>
</evidence>
<evidence type="ECO:0000256" key="10">
    <source>
        <dbReference type="ARBA" id="ARBA00022840"/>
    </source>
</evidence>
<dbReference type="InterPro" id="IPR014721">
    <property type="entry name" value="Ribsml_uS5_D2-typ_fold_subgr"/>
</dbReference>
<dbReference type="KEGG" id="mif:Metin_1203"/>
<comment type="function">
    <text evidence="11">Catalyzes the ATP-dependent phosphorylation of L-homoserine to L-homoserine phosphate.</text>
</comment>
<keyword evidence="8 11" id="KW-0547">Nucleotide-binding</keyword>
<keyword evidence="11" id="KW-0963">Cytoplasm</keyword>
<dbReference type="RefSeq" id="WP_013100601.1">
    <property type="nucleotide sequence ID" value="NC_014122.1"/>
</dbReference>
<comment type="similarity">
    <text evidence="2 11">Belongs to the GHMP kinase family. Homoserine kinase subfamily.</text>
</comment>
<dbReference type="Gene3D" id="3.30.70.890">
    <property type="entry name" value="GHMP kinase, C-terminal domain"/>
    <property type="match status" value="1"/>
</dbReference>
<evidence type="ECO:0000256" key="8">
    <source>
        <dbReference type="ARBA" id="ARBA00022741"/>
    </source>
</evidence>
<keyword evidence="6 11" id="KW-0808">Transferase</keyword>
<dbReference type="InterPro" id="IPR020568">
    <property type="entry name" value="Ribosomal_Su5_D2-typ_SF"/>
</dbReference>
<dbReference type="GO" id="GO:0009088">
    <property type="term" value="P:threonine biosynthetic process"/>
    <property type="evidence" value="ECO:0007669"/>
    <property type="project" value="UniProtKB-UniRule"/>
</dbReference>
<comment type="subcellular location">
    <subcellularLocation>
        <location evidence="11">Cytoplasm</location>
    </subcellularLocation>
</comment>
<dbReference type="Proteomes" id="UP000002061">
    <property type="component" value="Chromosome"/>
</dbReference>
<dbReference type="UniPathway" id="UPA00050">
    <property type="reaction ID" value="UER00064"/>
</dbReference>
<dbReference type="SUPFAM" id="SSF55060">
    <property type="entry name" value="GHMP Kinase, C-terminal domain"/>
    <property type="match status" value="1"/>
</dbReference>
<dbReference type="InterPro" id="IPR013750">
    <property type="entry name" value="GHMP_kinase_C_dom"/>
</dbReference>
<accession>D5VTF3</accession>
<evidence type="ECO:0000256" key="5">
    <source>
        <dbReference type="ARBA" id="ARBA00022605"/>
    </source>
</evidence>
<evidence type="ECO:0000256" key="6">
    <source>
        <dbReference type="ARBA" id="ARBA00022679"/>
    </source>
</evidence>
<proteinExistence type="inferred from homology"/>
<name>D5VTF3_METIM</name>
<dbReference type="EC" id="2.7.1.39" evidence="3 11"/>
<gene>
    <name evidence="11" type="primary">thrB</name>
    <name evidence="14" type="ordered locus">Metin_1203</name>
</gene>
<dbReference type="HOGENOM" id="CLU_041243_1_1_2"/>
<evidence type="ECO:0000259" key="13">
    <source>
        <dbReference type="Pfam" id="PF08544"/>
    </source>
</evidence>
<evidence type="ECO:0000256" key="3">
    <source>
        <dbReference type="ARBA" id="ARBA00012078"/>
    </source>
</evidence>
<dbReference type="GO" id="GO:0005737">
    <property type="term" value="C:cytoplasm"/>
    <property type="evidence" value="ECO:0007669"/>
    <property type="project" value="UniProtKB-SubCell"/>
</dbReference>
<dbReference type="PROSITE" id="PS00627">
    <property type="entry name" value="GHMP_KINASES_ATP"/>
    <property type="match status" value="1"/>
</dbReference>
<dbReference type="Gene3D" id="3.30.230.10">
    <property type="match status" value="1"/>
</dbReference>
<dbReference type="NCBIfam" id="TIGR00191">
    <property type="entry name" value="thrB"/>
    <property type="match status" value="1"/>
</dbReference>
<evidence type="ECO:0000313" key="15">
    <source>
        <dbReference type="Proteomes" id="UP000002061"/>
    </source>
</evidence>
<evidence type="ECO:0000256" key="4">
    <source>
        <dbReference type="ARBA" id="ARBA00017858"/>
    </source>
</evidence>
<dbReference type="Pfam" id="PF00288">
    <property type="entry name" value="GHMP_kinases_N"/>
    <property type="match status" value="1"/>
</dbReference>
<dbReference type="InterPro" id="IPR006203">
    <property type="entry name" value="GHMP_knse_ATP-bd_CS"/>
</dbReference>
<evidence type="ECO:0000256" key="7">
    <source>
        <dbReference type="ARBA" id="ARBA00022697"/>
    </source>
</evidence>
<dbReference type="HAMAP" id="MF_00384">
    <property type="entry name" value="Homoser_kinase"/>
    <property type="match status" value="1"/>
</dbReference>
<sequence>MKVKAPCSSANLGVGFDVFGLCLEEPYDIIEVKKIDEGIEIEGKDIPLNPKENVAGVVAEKMLKDFNIESGVKIKIKKGIKGGSGLGSSAASAAGTAFAINELFNLKLSKLKLVDYASYGELIASGAKHADNVAPAIYGGFTIVNYNPLNVLHIDVDFNVIVAIPNVKIETKKAREIIPKEVSLKDMVHNLGRATGMIYALFNNDLELFGKYMMEDKIVEPYRGKLIPHYFEVKEKLKNLAYGVCISGSGPSILVIPKEEFQDEIIDILSSYYDKIIKTRVGKGCELYKA</sequence>
<dbReference type="InterPro" id="IPR000870">
    <property type="entry name" value="Homoserine_kinase"/>
</dbReference>
<dbReference type="PIRSF" id="PIRSF000676">
    <property type="entry name" value="Homoser_kin"/>
    <property type="match status" value="1"/>
</dbReference>
<dbReference type="STRING" id="573063.Metin_1203"/>
<keyword evidence="7 11" id="KW-0791">Threonine biosynthesis</keyword>
<dbReference type="eggNOG" id="arCOG01027">
    <property type="taxonomic scope" value="Archaea"/>
</dbReference>
<dbReference type="PANTHER" id="PTHR20861">
    <property type="entry name" value="HOMOSERINE/4-DIPHOSPHOCYTIDYL-2-C-METHYL-D-ERYTHRITOL KINASE"/>
    <property type="match status" value="1"/>
</dbReference>
<keyword evidence="9 11" id="KW-0418">Kinase</keyword>
<reference evidence="14" key="1">
    <citation type="submission" date="2010-04" db="EMBL/GenBank/DDBJ databases">
        <title>Complete sequence of Methanocaldococcus infernus ME.</title>
        <authorList>
            <consortium name="US DOE Joint Genome Institute"/>
            <person name="Lucas S."/>
            <person name="Copeland A."/>
            <person name="Lapidus A."/>
            <person name="Cheng J.-F."/>
            <person name="Bruce D."/>
            <person name="Goodwin L."/>
            <person name="Pitluck S."/>
            <person name="Munk A.C."/>
            <person name="Detter J.C."/>
            <person name="Han C."/>
            <person name="Tapia R."/>
            <person name="Land M."/>
            <person name="Hauser L."/>
            <person name="Kyrpides N."/>
            <person name="Mikhailova N."/>
            <person name="Sieprawska-Lupa M."/>
            <person name="Whitman W.B."/>
            <person name="Woyke T."/>
        </authorList>
    </citation>
    <scope>NUCLEOTIDE SEQUENCE [LARGE SCALE GENOMIC DNA]</scope>
    <source>
        <strain evidence="14">ME</strain>
    </source>
</reference>
<dbReference type="Pfam" id="PF08544">
    <property type="entry name" value="GHMP_kinases_C"/>
    <property type="match status" value="1"/>
</dbReference>
<dbReference type="PRINTS" id="PR00958">
    <property type="entry name" value="HOMSERKINASE"/>
</dbReference>
<organism evidence="14 15">
    <name type="scientific">Methanocaldococcus infernus (strain DSM 11812 / JCM 15783 / ME)</name>
    <dbReference type="NCBI Taxonomy" id="573063"/>
    <lineage>
        <taxon>Archaea</taxon>
        <taxon>Methanobacteriati</taxon>
        <taxon>Methanobacteriota</taxon>
        <taxon>Methanomada group</taxon>
        <taxon>Methanococci</taxon>
        <taxon>Methanococcales</taxon>
        <taxon>Methanocaldococcaceae</taxon>
        <taxon>Methanocaldococcus</taxon>
    </lineage>
</organism>
<dbReference type="InterPro" id="IPR006204">
    <property type="entry name" value="GHMP_kinase_N_dom"/>
</dbReference>
<evidence type="ECO:0000256" key="1">
    <source>
        <dbReference type="ARBA" id="ARBA00005015"/>
    </source>
</evidence>
<keyword evidence="15" id="KW-1185">Reference proteome</keyword>
<feature type="binding site" evidence="11">
    <location>
        <begin position="81"/>
        <end position="91"/>
    </location>
    <ligand>
        <name>ATP</name>
        <dbReference type="ChEBI" id="CHEBI:30616"/>
    </ligand>
</feature>
<feature type="domain" description="GHMP kinase N-terminal" evidence="12">
    <location>
        <begin position="57"/>
        <end position="140"/>
    </location>
</feature>
<dbReference type="NCBIfam" id="NF002288">
    <property type="entry name" value="PRK01212.1-4"/>
    <property type="match status" value="1"/>
</dbReference>
<dbReference type="GO" id="GO:0004413">
    <property type="term" value="F:homoserine kinase activity"/>
    <property type="evidence" value="ECO:0007669"/>
    <property type="project" value="UniProtKB-UniRule"/>
</dbReference>
<comment type="pathway">
    <text evidence="1 11">Amino-acid biosynthesis; L-threonine biosynthesis; L-threonine from L-aspartate: step 4/5.</text>
</comment>
<feature type="domain" description="GHMP kinase C-terminal" evidence="13">
    <location>
        <begin position="197"/>
        <end position="274"/>
    </location>
</feature>
<dbReference type="SUPFAM" id="SSF54211">
    <property type="entry name" value="Ribosomal protein S5 domain 2-like"/>
    <property type="match status" value="1"/>
</dbReference>
<evidence type="ECO:0000313" key="14">
    <source>
        <dbReference type="EMBL" id="ADG13856.1"/>
    </source>
</evidence>
<comment type="catalytic activity">
    <reaction evidence="11">
        <text>L-homoserine + ATP = O-phospho-L-homoserine + ADP + H(+)</text>
        <dbReference type="Rhea" id="RHEA:13985"/>
        <dbReference type="ChEBI" id="CHEBI:15378"/>
        <dbReference type="ChEBI" id="CHEBI:30616"/>
        <dbReference type="ChEBI" id="CHEBI:57476"/>
        <dbReference type="ChEBI" id="CHEBI:57590"/>
        <dbReference type="ChEBI" id="CHEBI:456216"/>
        <dbReference type="EC" id="2.7.1.39"/>
    </reaction>
</comment>
<dbReference type="InterPro" id="IPR036554">
    <property type="entry name" value="GHMP_kinase_C_sf"/>
</dbReference>
<dbReference type="AlphaFoldDB" id="D5VTF3"/>
<evidence type="ECO:0000259" key="12">
    <source>
        <dbReference type="Pfam" id="PF00288"/>
    </source>
</evidence>
<evidence type="ECO:0000256" key="11">
    <source>
        <dbReference type="HAMAP-Rule" id="MF_00384"/>
    </source>
</evidence>
<keyword evidence="10 11" id="KW-0067">ATP-binding</keyword>
<protein>
    <recommendedName>
        <fullName evidence="4 11">Homoserine kinase</fullName>
        <shortName evidence="11">HK</shortName>
        <shortName evidence="11">HSK</shortName>
        <ecNumber evidence="3 11">2.7.1.39</ecNumber>
    </recommendedName>
</protein>
<evidence type="ECO:0000256" key="9">
    <source>
        <dbReference type="ARBA" id="ARBA00022777"/>
    </source>
</evidence>
<dbReference type="GO" id="GO:0005524">
    <property type="term" value="F:ATP binding"/>
    <property type="evidence" value="ECO:0007669"/>
    <property type="project" value="UniProtKB-UniRule"/>
</dbReference>
<dbReference type="OrthoDB" id="28273at2157"/>
<dbReference type="EMBL" id="CP002009">
    <property type="protein sequence ID" value="ADG13856.1"/>
    <property type="molecule type" value="Genomic_DNA"/>
</dbReference>